<dbReference type="AlphaFoldDB" id="A0A2G2UXK8"/>
<protein>
    <submittedName>
        <fullName evidence="1">Uncharacterized protein</fullName>
    </submittedName>
</protein>
<dbReference type="STRING" id="33114.A0A2G2UXK8"/>
<gene>
    <name evidence="1" type="ORF">CQW23_34910</name>
</gene>
<sequence>MTSILASDCPCVFTDVKKRSGAVKVSLTVRDDSGGGDSGRGTRNDVALSSLSPLLVHRREESIEVGKSITGNQKMVSAGGTFALGFFTLRNSTYI</sequence>
<evidence type="ECO:0000313" key="2">
    <source>
        <dbReference type="Proteomes" id="UP000224567"/>
    </source>
</evidence>
<reference evidence="2" key="2">
    <citation type="journal article" date="2017" name="J. Anim. Genet.">
        <title>Multiple reference genome sequences of hot pepper reveal the massive evolution of plant disease resistance genes by retroduplication.</title>
        <authorList>
            <person name="Kim S."/>
            <person name="Park J."/>
            <person name="Yeom S.-I."/>
            <person name="Kim Y.-M."/>
            <person name="Seo E."/>
            <person name="Kim K.-T."/>
            <person name="Kim M.-S."/>
            <person name="Lee J.M."/>
            <person name="Cheong K."/>
            <person name="Shin H.-S."/>
            <person name="Kim S.-B."/>
            <person name="Han K."/>
            <person name="Lee J."/>
            <person name="Park M."/>
            <person name="Lee H.-A."/>
            <person name="Lee H.-Y."/>
            <person name="Lee Y."/>
            <person name="Oh S."/>
            <person name="Lee J.H."/>
            <person name="Choi E."/>
            <person name="Choi E."/>
            <person name="Lee S.E."/>
            <person name="Jeon J."/>
            <person name="Kim H."/>
            <person name="Choi G."/>
            <person name="Song H."/>
            <person name="Lee J."/>
            <person name="Lee S.-C."/>
            <person name="Kwon J.-K."/>
            <person name="Lee H.-Y."/>
            <person name="Koo N."/>
            <person name="Hong Y."/>
            <person name="Kim R.W."/>
            <person name="Kang W.-H."/>
            <person name="Huh J.H."/>
            <person name="Kang B.-C."/>
            <person name="Yang T.-J."/>
            <person name="Lee Y.-H."/>
            <person name="Bennetzen J.L."/>
            <person name="Choi D."/>
        </authorList>
    </citation>
    <scope>NUCLEOTIDE SEQUENCE [LARGE SCALE GENOMIC DNA]</scope>
    <source>
        <strain evidence="2">cv. PBC81</strain>
    </source>
</reference>
<name>A0A2G2UXK8_CAPBA</name>
<reference evidence="1 2" key="1">
    <citation type="journal article" date="2017" name="Genome Biol.">
        <title>New reference genome sequences of hot pepper reveal the massive evolution of plant disease-resistance genes by retroduplication.</title>
        <authorList>
            <person name="Kim S."/>
            <person name="Park J."/>
            <person name="Yeom S.I."/>
            <person name="Kim Y.M."/>
            <person name="Seo E."/>
            <person name="Kim K.T."/>
            <person name="Kim M.S."/>
            <person name="Lee J.M."/>
            <person name="Cheong K."/>
            <person name="Shin H.S."/>
            <person name="Kim S.B."/>
            <person name="Han K."/>
            <person name="Lee J."/>
            <person name="Park M."/>
            <person name="Lee H.A."/>
            <person name="Lee H.Y."/>
            <person name="Lee Y."/>
            <person name="Oh S."/>
            <person name="Lee J.H."/>
            <person name="Choi E."/>
            <person name="Choi E."/>
            <person name="Lee S.E."/>
            <person name="Jeon J."/>
            <person name="Kim H."/>
            <person name="Choi G."/>
            <person name="Song H."/>
            <person name="Lee J."/>
            <person name="Lee S.C."/>
            <person name="Kwon J.K."/>
            <person name="Lee H.Y."/>
            <person name="Koo N."/>
            <person name="Hong Y."/>
            <person name="Kim R.W."/>
            <person name="Kang W.H."/>
            <person name="Huh J.H."/>
            <person name="Kang B.C."/>
            <person name="Yang T.J."/>
            <person name="Lee Y.H."/>
            <person name="Bennetzen J.L."/>
            <person name="Choi D."/>
        </authorList>
    </citation>
    <scope>NUCLEOTIDE SEQUENCE [LARGE SCALE GENOMIC DNA]</scope>
    <source>
        <strain evidence="2">cv. PBC81</strain>
    </source>
</reference>
<proteinExistence type="predicted"/>
<evidence type="ECO:0000313" key="1">
    <source>
        <dbReference type="EMBL" id="PHT25462.1"/>
    </source>
</evidence>
<dbReference type="Proteomes" id="UP000224567">
    <property type="component" value="Unassembled WGS sequence"/>
</dbReference>
<dbReference type="EMBL" id="MLFT02001744">
    <property type="protein sequence ID" value="PHT25462.1"/>
    <property type="molecule type" value="Genomic_DNA"/>
</dbReference>
<organism evidence="1 2">
    <name type="scientific">Capsicum baccatum</name>
    <name type="common">Peruvian pepper</name>
    <dbReference type="NCBI Taxonomy" id="33114"/>
    <lineage>
        <taxon>Eukaryota</taxon>
        <taxon>Viridiplantae</taxon>
        <taxon>Streptophyta</taxon>
        <taxon>Embryophyta</taxon>
        <taxon>Tracheophyta</taxon>
        <taxon>Spermatophyta</taxon>
        <taxon>Magnoliopsida</taxon>
        <taxon>eudicotyledons</taxon>
        <taxon>Gunneridae</taxon>
        <taxon>Pentapetalae</taxon>
        <taxon>asterids</taxon>
        <taxon>lamiids</taxon>
        <taxon>Solanales</taxon>
        <taxon>Solanaceae</taxon>
        <taxon>Solanoideae</taxon>
        <taxon>Capsiceae</taxon>
        <taxon>Capsicum</taxon>
    </lineage>
</organism>
<dbReference type="OrthoDB" id="4062651at2759"/>
<keyword evidence="2" id="KW-1185">Reference proteome</keyword>
<accession>A0A2G2UXK8</accession>
<comment type="caution">
    <text evidence="1">The sequence shown here is derived from an EMBL/GenBank/DDBJ whole genome shotgun (WGS) entry which is preliminary data.</text>
</comment>